<sequence length="474" mass="54432">MERLPIPGNHNEPFELFEEESGSSHPERARQERYIREYPLPKEVRQSLSKEQLQLLGHLIRAARRIDDLFGIQESEDFSFWPERIGESEIEAAAQSNSDIKSPYTVVRRNNEGDLVAIPVHVVFQDLIRETRIADSLEEAAHIARKGKFKDLQLSLYLKARSQAFNNGNWEYSESLWLPIGSDSKIMAVIGPYDNYLDPLKRKYAWESWVGVLDVETTETVRDYKERFLNWLGEETDEVVPKVAVRVDHTVIMSGQAAKYKWTGNSLPCQAELRREYGSVFTIFKPVFEDRLKHETLPTFRLIIDPSHRFGVTNEMIREVELKMSTGHEIGHSKVAQGIEQRLGGSSAWVKELFCNLLSLKGILALAESKREAGIALALAFVNAFLDFKSNQIDGSRYDYFVADCIMLNYCLEKRVVDINEGRLSYNSTEGAQITSELFDEIDQMQENGARVNSHWLFRNYYQPEVFSRFAPGS</sequence>
<organism evidence="2 3">
    <name type="scientific">Candidatus Curtissbacteria bacterium RIFCSPHIGHO2_02_FULL_40_16b</name>
    <dbReference type="NCBI Taxonomy" id="1797714"/>
    <lineage>
        <taxon>Bacteria</taxon>
        <taxon>Candidatus Curtissiibacteriota</taxon>
    </lineage>
</organism>
<dbReference type="Gene3D" id="3.30.540.30">
    <property type="match status" value="1"/>
</dbReference>
<dbReference type="STRING" id="1797714.A3D04_02150"/>
<evidence type="ECO:0000313" key="3">
    <source>
        <dbReference type="Proteomes" id="UP000177369"/>
    </source>
</evidence>
<dbReference type="AlphaFoldDB" id="A0A1F5G737"/>
<dbReference type="EMBL" id="MFBD01000045">
    <property type="protein sequence ID" value="OGD87649.1"/>
    <property type="molecule type" value="Genomic_DNA"/>
</dbReference>
<feature type="region of interest" description="Disordered" evidence="1">
    <location>
        <begin position="1"/>
        <end position="30"/>
    </location>
</feature>
<protein>
    <submittedName>
        <fullName evidence="2">Uncharacterized protein</fullName>
    </submittedName>
</protein>
<proteinExistence type="predicted"/>
<name>A0A1F5G737_9BACT</name>
<accession>A0A1F5G737</accession>
<gene>
    <name evidence="2" type="ORF">A3D04_02150</name>
</gene>
<comment type="caution">
    <text evidence="2">The sequence shown here is derived from an EMBL/GenBank/DDBJ whole genome shotgun (WGS) entry which is preliminary data.</text>
</comment>
<dbReference type="Proteomes" id="UP000177369">
    <property type="component" value="Unassembled WGS sequence"/>
</dbReference>
<evidence type="ECO:0000256" key="1">
    <source>
        <dbReference type="SAM" id="MobiDB-lite"/>
    </source>
</evidence>
<reference evidence="2 3" key="1">
    <citation type="journal article" date="2016" name="Nat. Commun.">
        <title>Thousands of microbial genomes shed light on interconnected biogeochemical processes in an aquifer system.</title>
        <authorList>
            <person name="Anantharaman K."/>
            <person name="Brown C.T."/>
            <person name="Hug L.A."/>
            <person name="Sharon I."/>
            <person name="Castelle C.J."/>
            <person name="Probst A.J."/>
            <person name="Thomas B.C."/>
            <person name="Singh A."/>
            <person name="Wilkins M.J."/>
            <person name="Karaoz U."/>
            <person name="Brodie E.L."/>
            <person name="Williams K.H."/>
            <person name="Hubbard S.S."/>
            <person name="Banfield J.F."/>
        </authorList>
    </citation>
    <scope>NUCLEOTIDE SEQUENCE [LARGE SCALE GENOMIC DNA]</scope>
</reference>
<evidence type="ECO:0000313" key="2">
    <source>
        <dbReference type="EMBL" id="OGD87649.1"/>
    </source>
</evidence>